<protein>
    <submittedName>
        <fullName evidence="1">Uncharacterized protein</fullName>
    </submittedName>
</protein>
<evidence type="ECO:0000313" key="2">
    <source>
        <dbReference type="Proteomes" id="UP000785679"/>
    </source>
</evidence>
<dbReference type="Proteomes" id="UP000785679">
    <property type="component" value="Unassembled WGS sequence"/>
</dbReference>
<reference evidence="1" key="1">
    <citation type="submission" date="2019-06" db="EMBL/GenBank/DDBJ databases">
        <authorList>
            <person name="Zheng W."/>
        </authorList>
    </citation>
    <scope>NUCLEOTIDE SEQUENCE</scope>
    <source>
        <strain evidence="1">QDHG01</strain>
    </source>
</reference>
<evidence type="ECO:0000313" key="1">
    <source>
        <dbReference type="EMBL" id="TNV80296.1"/>
    </source>
</evidence>
<sequence length="99" mass="11759">MERWNICFSDRSPTEYLLQCLTIVLQELSSKEYFLFLWHWLECVLSFNLLLDLFKCEVKCQLQLYILDLLLGHLEEDRHLVCVKFGLEIGRGAFGFPQV</sequence>
<dbReference type="AlphaFoldDB" id="A0A8J8NRK6"/>
<proteinExistence type="predicted"/>
<accession>A0A8J8NRK6</accession>
<organism evidence="1 2">
    <name type="scientific">Halteria grandinella</name>
    <dbReference type="NCBI Taxonomy" id="5974"/>
    <lineage>
        <taxon>Eukaryota</taxon>
        <taxon>Sar</taxon>
        <taxon>Alveolata</taxon>
        <taxon>Ciliophora</taxon>
        <taxon>Intramacronucleata</taxon>
        <taxon>Spirotrichea</taxon>
        <taxon>Stichotrichia</taxon>
        <taxon>Sporadotrichida</taxon>
        <taxon>Halteriidae</taxon>
        <taxon>Halteria</taxon>
    </lineage>
</organism>
<comment type="caution">
    <text evidence="1">The sequence shown here is derived from an EMBL/GenBank/DDBJ whole genome shotgun (WGS) entry which is preliminary data.</text>
</comment>
<gene>
    <name evidence="1" type="ORF">FGO68_gene13520</name>
</gene>
<keyword evidence="2" id="KW-1185">Reference proteome</keyword>
<name>A0A8J8NRK6_HALGN</name>
<dbReference type="EMBL" id="RRYP01007701">
    <property type="protein sequence ID" value="TNV80296.1"/>
    <property type="molecule type" value="Genomic_DNA"/>
</dbReference>